<dbReference type="GO" id="GO:0003677">
    <property type="term" value="F:DNA binding"/>
    <property type="evidence" value="ECO:0007669"/>
    <property type="project" value="InterPro"/>
</dbReference>
<dbReference type="GO" id="GO:0003899">
    <property type="term" value="F:DNA-directed RNA polymerase activity"/>
    <property type="evidence" value="ECO:0007669"/>
    <property type="project" value="UniProtKB-EC"/>
</dbReference>
<feature type="non-terminal residue" evidence="10">
    <location>
        <position position="1"/>
    </location>
</feature>
<dbReference type="Proteomes" id="UP000676336">
    <property type="component" value="Unassembled WGS sequence"/>
</dbReference>
<evidence type="ECO:0000259" key="4">
    <source>
        <dbReference type="Pfam" id="PF04998"/>
    </source>
</evidence>
<dbReference type="EMBL" id="CAJOBJ010150111">
    <property type="protein sequence ID" value="CAF4802053.1"/>
    <property type="molecule type" value="Genomic_DNA"/>
</dbReference>
<sequence length="59" mass="6516">GVDANKTTSNNTMEVYRCLGIEAARTTIINEIVYTMASHGIGLDVRHVMLLADLMTYKV</sequence>
<dbReference type="SUPFAM" id="SSF64484">
    <property type="entry name" value="beta and beta-prime subunits of DNA dependent RNA-polymerase"/>
    <property type="match status" value="1"/>
</dbReference>
<dbReference type="EMBL" id="CAJOBH010148109">
    <property type="protein sequence ID" value="CAF4835599.1"/>
    <property type="molecule type" value="Genomic_DNA"/>
</dbReference>
<dbReference type="EMBL" id="CAJOBI010167764">
    <property type="protein sequence ID" value="CAF4876845.1"/>
    <property type="molecule type" value="Genomic_DNA"/>
</dbReference>
<evidence type="ECO:0000256" key="1">
    <source>
        <dbReference type="ARBA" id="ARBA00012418"/>
    </source>
</evidence>
<dbReference type="PANTHER" id="PTHR48446:SF1">
    <property type="entry name" value="DNA-DIRECTED RNA POLYMERASE SUBUNIT BETA' N-TERMINAL SECTION"/>
    <property type="match status" value="1"/>
</dbReference>
<name>A0A8S3C030_9BILA</name>
<reference evidence="10" key="1">
    <citation type="submission" date="2021-02" db="EMBL/GenBank/DDBJ databases">
        <authorList>
            <person name="Nowell W R."/>
        </authorList>
    </citation>
    <scope>NUCLEOTIDE SEQUENCE</scope>
</reference>
<dbReference type="Pfam" id="PF04998">
    <property type="entry name" value="RNA_pol_Rpb1_5"/>
    <property type="match status" value="1"/>
</dbReference>
<dbReference type="Proteomes" id="UP000681967">
    <property type="component" value="Unassembled WGS sequence"/>
</dbReference>
<evidence type="ECO:0000313" key="8">
    <source>
        <dbReference type="EMBL" id="CAF4802053.1"/>
    </source>
</evidence>
<dbReference type="GO" id="GO:0006351">
    <property type="term" value="P:DNA-templated transcription"/>
    <property type="evidence" value="ECO:0007669"/>
    <property type="project" value="InterPro"/>
</dbReference>
<evidence type="ECO:0000256" key="2">
    <source>
        <dbReference type="ARBA" id="ARBA00022723"/>
    </source>
</evidence>
<protein>
    <recommendedName>
        <fullName evidence="1">DNA-directed RNA polymerase</fullName>
        <ecNumber evidence="1">2.7.7.6</ecNumber>
    </recommendedName>
</protein>
<dbReference type="InterPro" id="IPR007081">
    <property type="entry name" value="RNA_pol_Rpb1_5"/>
</dbReference>
<dbReference type="PANTHER" id="PTHR48446">
    <property type="entry name" value="DNA-DIRECTED RNA POLYMERASE SUBUNIT BETA' N-TERMINAL SECTION"/>
    <property type="match status" value="1"/>
</dbReference>
<evidence type="ECO:0000313" key="7">
    <source>
        <dbReference type="EMBL" id="CAF4786627.1"/>
    </source>
</evidence>
<proteinExistence type="predicted"/>
<dbReference type="EMBL" id="CAJOBI010145260">
    <property type="protein sequence ID" value="CAF4786627.1"/>
    <property type="molecule type" value="Genomic_DNA"/>
</dbReference>
<evidence type="ECO:0000313" key="9">
    <source>
        <dbReference type="EMBL" id="CAF4835599.1"/>
    </source>
</evidence>
<dbReference type="Proteomes" id="UP000681720">
    <property type="component" value="Unassembled WGS sequence"/>
</dbReference>
<dbReference type="EC" id="2.7.7.6" evidence="1"/>
<dbReference type="EMBL" id="CAJOBH010097795">
    <property type="protein sequence ID" value="CAF4597754.1"/>
    <property type="molecule type" value="Genomic_DNA"/>
</dbReference>
<keyword evidence="2" id="KW-0479">Metal-binding</keyword>
<dbReference type="AlphaFoldDB" id="A0A8S3C030"/>
<accession>A0A8S3C030</accession>
<evidence type="ECO:0000313" key="10">
    <source>
        <dbReference type="EMBL" id="CAF4876845.1"/>
    </source>
</evidence>
<feature type="domain" description="RNA polymerase Rpb1" evidence="4">
    <location>
        <begin position="2"/>
        <end position="59"/>
    </location>
</feature>
<evidence type="ECO:0000313" key="6">
    <source>
        <dbReference type="EMBL" id="CAF4597754.1"/>
    </source>
</evidence>
<dbReference type="InterPro" id="IPR015700">
    <property type="entry name" value="RPC1"/>
</dbReference>
<evidence type="ECO:0000256" key="3">
    <source>
        <dbReference type="ARBA" id="ARBA00022833"/>
    </source>
</evidence>
<evidence type="ECO:0000313" key="5">
    <source>
        <dbReference type="EMBL" id="CAF4558630.1"/>
    </source>
</evidence>
<gene>
    <name evidence="6" type="ORF">BYL167_LOCUS39987</name>
    <name evidence="9" type="ORF">BYL167_LOCUS49626</name>
    <name evidence="5" type="ORF">GIL414_LOCUS37155</name>
    <name evidence="8" type="ORF">GIL414_LOCUS47205</name>
    <name evidence="7" type="ORF">SMN809_LOCUS46575</name>
    <name evidence="10" type="ORF">SMN809_LOCUS50621</name>
</gene>
<dbReference type="GO" id="GO:0046872">
    <property type="term" value="F:metal ion binding"/>
    <property type="evidence" value="ECO:0007669"/>
    <property type="project" value="UniProtKB-KW"/>
</dbReference>
<keyword evidence="3" id="KW-0862">Zinc</keyword>
<evidence type="ECO:0000313" key="11">
    <source>
        <dbReference type="Proteomes" id="UP000676336"/>
    </source>
</evidence>
<dbReference type="EMBL" id="CAJOBJ010094592">
    <property type="protein sequence ID" value="CAF4558630.1"/>
    <property type="molecule type" value="Genomic_DNA"/>
</dbReference>
<comment type="caution">
    <text evidence="10">The sequence shown here is derived from an EMBL/GenBank/DDBJ whole genome shotgun (WGS) entry which is preliminary data.</text>
</comment>
<organism evidence="10 11">
    <name type="scientific">Rotaria magnacalcarata</name>
    <dbReference type="NCBI Taxonomy" id="392030"/>
    <lineage>
        <taxon>Eukaryota</taxon>
        <taxon>Metazoa</taxon>
        <taxon>Spiralia</taxon>
        <taxon>Gnathifera</taxon>
        <taxon>Rotifera</taxon>
        <taxon>Eurotatoria</taxon>
        <taxon>Bdelloidea</taxon>
        <taxon>Philodinida</taxon>
        <taxon>Philodinidae</taxon>
        <taxon>Rotaria</taxon>
    </lineage>
</organism>